<dbReference type="PROSITE" id="PS51257">
    <property type="entry name" value="PROKAR_LIPOPROTEIN"/>
    <property type="match status" value="1"/>
</dbReference>
<dbReference type="AlphaFoldDB" id="A0AAP1WH84"/>
<sequence>MKYNFIYIVILISLLACNIPRKFIKNDNICNPNYITEKEIFILDTTLLKNIKITYTPKIFYEDKKTKKEIVIYSDDLIVVYLHDKINETSKWKYYKNLKLQKRREVFRLKNDDSFNYLYINQACFFDKKGNIIKTIDYRQKNKYQICFKEAYNIVKKKKPKNYVINHMERDFIIKEKDTIYTWNVHIKHLGTPKRKSFLYTINAKNGKEIKKVQTIVIHP</sequence>
<dbReference type="GeneID" id="79923232"/>
<evidence type="ECO:0000313" key="2">
    <source>
        <dbReference type="Proteomes" id="UP000806077"/>
    </source>
</evidence>
<comment type="caution">
    <text evidence="1">The sequence shown here is derived from an EMBL/GenBank/DDBJ whole genome shotgun (WGS) entry which is preliminary data.</text>
</comment>
<protein>
    <recommendedName>
        <fullName evidence="3">Lipoprotein</fullName>
    </recommendedName>
</protein>
<keyword evidence="2" id="KW-1185">Reference proteome</keyword>
<dbReference type="RefSeq" id="WP_101915411.1">
    <property type="nucleotide sequence ID" value="NZ_JAFMUA010000022.1"/>
</dbReference>
<dbReference type="EMBL" id="WXXV01000024">
    <property type="protein sequence ID" value="MBE7696143.1"/>
    <property type="molecule type" value="Genomic_DNA"/>
</dbReference>
<proteinExistence type="predicted"/>
<reference evidence="1 2" key="1">
    <citation type="journal article" date="2020" name="Int. J. Syst. Evol. Microbiol.">
        <title>Tenacibaculum piscium sp. nov., isolated from skin ulcers of sea-farmed fish, and description of Tenacibaculum finnmarkense sp. nov. with subdivision into genomovars finnmarkense and ulcerans.</title>
        <authorList>
            <person name="Olsen A.B."/>
            <person name="Spilsberg B."/>
            <person name="Nilsen H.K."/>
            <person name="Lagesen K."/>
            <person name="Gulla S."/>
            <person name="Avendano-Herrera R."/>
            <person name="Irgang R."/>
            <person name="Duchaud E."/>
            <person name="Colquhoun D.J."/>
        </authorList>
    </citation>
    <scope>NUCLEOTIDE SEQUENCE [LARGE SCALE GENOMIC DNA]</scope>
    <source>
        <strain evidence="1 2">TNO037</strain>
    </source>
</reference>
<organism evidence="1 2">
    <name type="scientific">Tenacibaculum finnmarkense genomovar finnmarkense</name>
    <dbReference type="NCBI Taxonomy" id="1458503"/>
    <lineage>
        <taxon>Bacteria</taxon>
        <taxon>Pseudomonadati</taxon>
        <taxon>Bacteroidota</taxon>
        <taxon>Flavobacteriia</taxon>
        <taxon>Flavobacteriales</taxon>
        <taxon>Flavobacteriaceae</taxon>
        <taxon>Tenacibaculum</taxon>
        <taxon>Tenacibaculum finnmarkense</taxon>
    </lineage>
</organism>
<accession>A0AAP1WH84</accession>
<dbReference type="Proteomes" id="UP000806077">
    <property type="component" value="Unassembled WGS sequence"/>
</dbReference>
<evidence type="ECO:0000313" key="1">
    <source>
        <dbReference type="EMBL" id="MBE7696143.1"/>
    </source>
</evidence>
<gene>
    <name evidence="1" type="ORF">F7645_12005</name>
</gene>
<evidence type="ECO:0008006" key="3">
    <source>
        <dbReference type="Google" id="ProtNLM"/>
    </source>
</evidence>
<name>A0AAP1WH84_9FLAO</name>